<evidence type="ECO:0000313" key="9">
    <source>
        <dbReference type="Proteomes" id="UP000234951"/>
    </source>
</evidence>
<dbReference type="GO" id="GO:0005524">
    <property type="term" value="F:ATP binding"/>
    <property type="evidence" value="ECO:0007669"/>
    <property type="project" value="UniProtKB-KW"/>
</dbReference>
<dbReference type="RefSeq" id="WP_101578275.1">
    <property type="nucleotide sequence ID" value="NZ_PGVA01000037.1"/>
</dbReference>
<evidence type="ECO:0000256" key="3">
    <source>
        <dbReference type="ARBA" id="ARBA00023015"/>
    </source>
</evidence>
<dbReference type="SUPFAM" id="SSF52540">
    <property type="entry name" value="P-loop containing nucleoside triphosphate hydrolases"/>
    <property type="match status" value="1"/>
</dbReference>
<feature type="domain" description="Sigma-54 factor interaction" evidence="6">
    <location>
        <begin position="315"/>
        <end position="540"/>
    </location>
</feature>
<dbReference type="Gene3D" id="1.10.8.60">
    <property type="match status" value="1"/>
</dbReference>
<evidence type="ECO:0000256" key="4">
    <source>
        <dbReference type="ARBA" id="ARBA00023125"/>
    </source>
</evidence>
<reference evidence="8 10" key="2">
    <citation type="submission" date="2017-12" db="EMBL/GenBank/DDBJ databases">
        <title>Comparative Functional Genomics of Dry Heat Resistant strains isolated from the Viking Spacecraft.</title>
        <authorList>
            <person name="Seuylemezian A."/>
            <person name="Cooper K."/>
            <person name="Vaishampayan P."/>
        </authorList>
    </citation>
    <scope>NUCLEOTIDE SEQUENCE [LARGE SCALE GENOMIC DNA]</scope>
    <source>
        <strain evidence="8 10">ATCC 29669</strain>
    </source>
</reference>
<protein>
    <submittedName>
        <fullName evidence="7">Sigma-54-dependent Fis family transcriptional regulator</fullName>
    </submittedName>
</protein>
<sequence length="628" mass="71632">MKETVCYLNTWKRFVNEGVLDSARLNKRVMESWYRCKKEQVNPYLNKGENILTNELLHLQREKNSLLLDVVSPHVDRMNEAIRESGMMALLVDPDGYVLSLLGNEKIVEDARKINFIEGVRWTEREVGTNAIGTALQTKEAVTINGTEHYSIASHQWSCSATPILTGDGLLMGVLDISCPVEYSHPFMLGMVASVAYEIEREISKRLFKRELALFQRSVELTDKYRDRPFVVCNDNDVIVSASKPLREKVPQSIGMSISQLLRYGYQVDIQTAFSLKEDKQITGTCLFLSEGTSDTKRRQFTGSNSAQTFYFNGEAGRSEAFQRTMKQVKLVSPTDVNVYIFGETGTGKEVIARAIHDNSPRKDGPFIAINCGAIPKDLMESELFGYVEGAFTGAKRQGYKGKFEQAHKGTLFLDEIGEIPPSMQVALLRVLQERKVVPIGGIKEIPVDFRIITATHRDLTGLVNQGTFRKDLYYRLYVYPIHVPPLRERKEDIPFLVRFLCQKHNWNIPWADTLFDKLNDHTWPGNIRELHNVLERINILWSNGATEDDLFLYNMLTIESIDSKFEPSIAQNEEHIRTNNELTAREKIQRGLMLEALQRTKGNVTAAAKLLDVPRSTFYKRLRKYGL</sequence>
<dbReference type="Proteomes" id="UP000235114">
    <property type="component" value="Unassembled WGS sequence"/>
</dbReference>
<dbReference type="InterPro" id="IPR025662">
    <property type="entry name" value="Sigma_54_int_dom_ATP-bd_1"/>
</dbReference>
<organism evidence="7 9">
    <name type="scientific">Bacillus canaveralius</name>
    <dbReference type="NCBI Taxonomy" id="1403243"/>
    <lineage>
        <taxon>Bacteria</taxon>
        <taxon>Bacillati</taxon>
        <taxon>Bacillota</taxon>
        <taxon>Bacilli</taxon>
        <taxon>Bacillales</taxon>
        <taxon>Bacillaceae</taxon>
        <taxon>Bacillus</taxon>
    </lineage>
</organism>
<dbReference type="GO" id="GO:0043565">
    <property type="term" value="F:sequence-specific DNA binding"/>
    <property type="evidence" value="ECO:0007669"/>
    <property type="project" value="InterPro"/>
</dbReference>
<dbReference type="Gene3D" id="3.30.450.40">
    <property type="match status" value="1"/>
</dbReference>
<dbReference type="InterPro" id="IPR003593">
    <property type="entry name" value="AAA+_ATPase"/>
</dbReference>
<dbReference type="InterPro" id="IPR025943">
    <property type="entry name" value="Sigma_54_int_dom_ATP-bd_2"/>
</dbReference>
<keyword evidence="3" id="KW-0805">Transcription regulation</keyword>
<dbReference type="Pfam" id="PF00158">
    <property type="entry name" value="Sigma54_activat"/>
    <property type="match status" value="1"/>
</dbReference>
<dbReference type="Gene3D" id="3.40.50.300">
    <property type="entry name" value="P-loop containing nucleotide triphosphate hydrolases"/>
    <property type="match status" value="1"/>
</dbReference>
<evidence type="ECO:0000313" key="10">
    <source>
        <dbReference type="Proteomes" id="UP000235114"/>
    </source>
</evidence>
<proteinExistence type="predicted"/>
<dbReference type="AlphaFoldDB" id="A0A2N5GJH0"/>
<dbReference type="InterPro" id="IPR002197">
    <property type="entry name" value="HTH_Fis"/>
</dbReference>
<dbReference type="InterPro" id="IPR002078">
    <property type="entry name" value="Sigma_54_int"/>
</dbReference>
<dbReference type="OrthoDB" id="9771372at2"/>
<evidence type="ECO:0000256" key="2">
    <source>
        <dbReference type="ARBA" id="ARBA00022840"/>
    </source>
</evidence>
<dbReference type="SUPFAM" id="SSF46689">
    <property type="entry name" value="Homeodomain-like"/>
    <property type="match status" value="1"/>
</dbReference>
<dbReference type="InterPro" id="IPR058031">
    <property type="entry name" value="AAA_lid_NorR"/>
</dbReference>
<dbReference type="PROSITE" id="PS00676">
    <property type="entry name" value="SIGMA54_INTERACT_2"/>
    <property type="match status" value="1"/>
</dbReference>
<dbReference type="PRINTS" id="PR01590">
    <property type="entry name" value="HTHFIS"/>
</dbReference>
<dbReference type="CDD" id="cd00009">
    <property type="entry name" value="AAA"/>
    <property type="match status" value="1"/>
</dbReference>
<keyword evidence="5" id="KW-0804">Transcription</keyword>
<evidence type="ECO:0000313" key="7">
    <source>
        <dbReference type="EMBL" id="PLR81291.1"/>
    </source>
</evidence>
<dbReference type="FunFam" id="3.40.50.300:FF:000006">
    <property type="entry name" value="DNA-binding transcriptional regulator NtrC"/>
    <property type="match status" value="1"/>
</dbReference>
<dbReference type="Pfam" id="PF25601">
    <property type="entry name" value="AAA_lid_14"/>
    <property type="match status" value="1"/>
</dbReference>
<evidence type="ECO:0000259" key="6">
    <source>
        <dbReference type="PROSITE" id="PS50045"/>
    </source>
</evidence>
<dbReference type="EMBL" id="PGVD01000009">
    <property type="protein sequence ID" value="PLS00509.1"/>
    <property type="molecule type" value="Genomic_DNA"/>
</dbReference>
<keyword evidence="10" id="KW-1185">Reference proteome</keyword>
<dbReference type="Gene3D" id="1.10.10.60">
    <property type="entry name" value="Homeodomain-like"/>
    <property type="match status" value="1"/>
</dbReference>
<comment type="caution">
    <text evidence="7">The sequence shown here is derived from an EMBL/GenBank/DDBJ whole genome shotgun (WGS) entry which is preliminary data.</text>
</comment>
<dbReference type="InterPro" id="IPR003018">
    <property type="entry name" value="GAF"/>
</dbReference>
<keyword evidence="4" id="KW-0238">DNA-binding</keyword>
<dbReference type="Pfam" id="PF02954">
    <property type="entry name" value="HTH_8"/>
    <property type="match status" value="1"/>
</dbReference>
<dbReference type="InterPro" id="IPR027417">
    <property type="entry name" value="P-loop_NTPase"/>
</dbReference>
<reference evidence="7 9" key="1">
    <citation type="submission" date="2017-11" db="EMBL/GenBank/DDBJ databases">
        <title>Comparitive Functional Genomics of Dry Heat Resistant strains isolated from the Viking Spacecraft.</title>
        <authorList>
            <person name="Seuylemezian A."/>
            <person name="Cooper K."/>
            <person name="Vaishampayan P."/>
        </authorList>
    </citation>
    <scope>NUCLEOTIDE SEQUENCE [LARGE SCALE GENOMIC DNA]</scope>
    <source>
        <strain evidence="7 9">M4.6</strain>
    </source>
</reference>
<keyword evidence="2" id="KW-0067">ATP-binding</keyword>
<dbReference type="PROSITE" id="PS50045">
    <property type="entry name" value="SIGMA54_INTERACT_4"/>
    <property type="match status" value="1"/>
</dbReference>
<dbReference type="PROSITE" id="PS00688">
    <property type="entry name" value="SIGMA54_INTERACT_3"/>
    <property type="match status" value="1"/>
</dbReference>
<dbReference type="Pfam" id="PF01590">
    <property type="entry name" value="GAF"/>
    <property type="match status" value="1"/>
</dbReference>
<dbReference type="SUPFAM" id="SSF55781">
    <property type="entry name" value="GAF domain-like"/>
    <property type="match status" value="1"/>
</dbReference>
<name>A0A2N5GJH0_9BACI</name>
<dbReference type="InterPro" id="IPR029016">
    <property type="entry name" value="GAF-like_dom_sf"/>
</dbReference>
<dbReference type="Proteomes" id="UP000234951">
    <property type="component" value="Unassembled WGS sequence"/>
</dbReference>
<dbReference type="InterPro" id="IPR009057">
    <property type="entry name" value="Homeodomain-like_sf"/>
</dbReference>
<dbReference type="PANTHER" id="PTHR32071:SF101">
    <property type="entry name" value="ACETOIN DEHYDROGENASE OPERON TRANSCRIPTIONAL ACTIVATOR ACOR"/>
    <property type="match status" value="1"/>
</dbReference>
<dbReference type="PANTHER" id="PTHR32071">
    <property type="entry name" value="TRANSCRIPTIONAL REGULATORY PROTEIN"/>
    <property type="match status" value="1"/>
</dbReference>
<dbReference type="InterPro" id="IPR025944">
    <property type="entry name" value="Sigma_54_int_dom_CS"/>
</dbReference>
<evidence type="ECO:0000313" key="8">
    <source>
        <dbReference type="EMBL" id="PLS00509.1"/>
    </source>
</evidence>
<evidence type="ECO:0000256" key="5">
    <source>
        <dbReference type="ARBA" id="ARBA00023163"/>
    </source>
</evidence>
<keyword evidence="1" id="KW-0547">Nucleotide-binding</keyword>
<evidence type="ECO:0000256" key="1">
    <source>
        <dbReference type="ARBA" id="ARBA00022741"/>
    </source>
</evidence>
<dbReference type="EMBL" id="PGVA01000037">
    <property type="protein sequence ID" value="PLR81291.1"/>
    <property type="molecule type" value="Genomic_DNA"/>
</dbReference>
<dbReference type="PROSITE" id="PS00675">
    <property type="entry name" value="SIGMA54_INTERACT_1"/>
    <property type="match status" value="1"/>
</dbReference>
<gene>
    <name evidence="7" type="ORF">CU635_15410</name>
    <name evidence="8" type="ORF">CVD25_02445</name>
</gene>
<dbReference type="SMART" id="SM00382">
    <property type="entry name" value="AAA"/>
    <property type="match status" value="1"/>
</dbReference>
<dbReference type="GO" id="GO:0006355">
    <property type="term" value="P:regulation of DNA-templated transcription"/>
    <property type="evidence" value="ECO:0007669"/>
    <property type="project" value="InterPro"/>
</dbReference>
<accession>A0A2N5GJH0</accession>